<dbReference type="EMBL" id="CBLX010000009">
    <property type="protein sequence ID" value="CDG39214.1"/>
    <property type="molecule type" value="Genomic_DNA"/>
</dbReference>
<dbReference type="InterPro" id="IPR004276">
    <property type="entry name" value="GlycoTrans_28_N"/>
</dbReference>
<feature type="domain" description="Glycosyltransferase family 28 N-terminal" evidence="11">
    <location>
        <begin position="5"/>
        <end position="146"/>
    </location>
</feature>
<feature type="domain" description="Glycosyl transferase family 28 C-terminal" evidence="12">
    <location>
        <begin position="189"/>
        <end position="352"/>
    </location>
</feature>
<comment type="function">
    <text evidence="10">Cell wall formation. Catalyzes the transfer of a GlcNAc subunit on undecaprenyl-pyrophosphoryl-MurNAc-pentapeptide (lipid intermediate I) to form undecaprenyl-pyrophosphoryl-MurNAc-(pentapeptide)GlcNAc (lipid intermediate II).</text>
</comment>
<dbReference type="GO" id="GO:0009252">
    <property type="term" value="P:peptidoglycan biosynthetic process"/>
    <property type="evidence" value="ECO:0007669"/>
    <property type="project" value="UniProtKB-UniRule"/>
</dbReference>
<dbReference type="InterPro" id="IPR007235">
    <property type="entry name" value="Glyco_trans_28_C"/>
</dbReference>
<protein>
    <recommendedName>
        <fullName evidence="10">UDP-N-acetylglucosamine--N-acetylmuramyl-(pentapeptide) pyrophosphoryl-undecaprenol N-acetylglucosamine transferase</fullName>
        <ecNumber evidence="10">2.4.1.227</ecNumber>
    </recommendedName>
    <alternativeName>
        <fullName evidence="10">Undecaprenyl-PP-MurNAc-pentapeptide-UDPGlcNAc GlcNAc transferase</fullName>
    </alternativeName>
</protein>
<dbReference type="NCBIfam" id="TIGR01133">
    <property type="entry name" value="murG"/>
    <property type="match status" value="1"/>
</dbReference>
<name>A0A060QDP5_9PROT</name>
<keyword evidence="3 10" id="KW-0328">Glycosyltransferase</keyword>
<keyword evidence="8 10" id="KW-0131">Cell cycle</keyword>
<evidence type="ECO:0000259" key="11">
    <source>
        <dbReference type="Pfam" id="PF03033"/>
    </source>
</evidence>
<keyword evidence="2 10" id="KW-0132">Cell division</keyword>
<dbReference type="eggNOG" id="COG0707">
    <property type="taxonomic scope" value="Bacteria"/>
</dbReference>
<keyword evidence="7 10" id="KW-0472">Membrane</keyword>
<dbReference type="Pfam" id="PF04101">
    <property type="entry name" value="Glyco_tran_28_C"/>
    <property type="match status" value="1"/>
</dbReference>
<dbReference type="Pfam" id="PF03033">
    <property type="entry name" value="Glyco_transf_28"/>
    <property type="match status" value="1"/>
</dbReference>
<dbReference type="SUPFAM" id="SSF53756">
    <property type="entry name" value="UDP-Glycosyltransferase/glycogen phosphorylase"/>
    <property type="match status" value="1"/>
</dbReference>
<evidence type="ECO:0000256" key="5">
    <source>
        <dbReference type="ARBA" id="ARBA00022960"/>
    </source>
</evidence>
<keyword evidence="1 10" id="KW-1003">Cell membrane</keyword>
<evidence type="ECO:0000256" key="10">
    <source>
        <dbReference type="HAMAP-Rule" id="MF_00033"/>
    </source>
</evidence>
<proteinExistence type="inferred from homology"/>
<evidence type="ECO:0000313" key="14">
    <source>
        <dbReference type="Proteomes" id="UP000027583"/>
    </source>
</evidence>
<dbReference type="PANTHER" id="PTHR21015:SF22">
    <property type="entry name" value="GLYCOSYLTRANSFERASE"/>
    <property type="match status" value="1"/>
</dbReference>
<dbReference type="GO" id="GO:0005975">
    <property type="term" value="P:carbohydrate metabolic process"/>
    <property type="evidence" value="ECO:0007669"/>
    <property type="project" value="InterPro"/>
</dbReference>
<sequence>MKSPIVIAAGGTGGHFFPAEALATELAARGHDLVLMTDKRAGKRTSGIFQDRPQYVLDGTGVAGKDIAAKLRGVTSLLRGAWEARSLHKQIAPVAVIGFGGYPSVPPILGSRLLTGGRKPIVILHEGNAVLGQANALLARFASAIATSFPTVARLPLGLRTALTGMPVRPAIEALLDEPYTPPEEAINLLIWGGSLGARVFSTTMPAALAQLPAGFRARLRVTQQVHAKDIAETRAAYEAAGIECTLAPFFSDVATLLRQAHLVIGRAGGSSVAELTIAGRPSILVPLPIAASDEQGANAIQLVDAGGAWMFRQKDFTPEAISAFLGTLLNDPERLAMAAKAARGFAHPHSAKLLADLVEARISDYRSPVS</sequence>
<keyword evidence="4 10" id="KW-0808">Transferase</keyword>
<feature type="binding site" evidence="10">
    <location>
        <position position="195"/>
    </location>
    <ligand>
        <name>UDP-N-acetyl-alpha-D-glucosamine</name>
        <dbReference type="ChEBI" id="CHEBI:57705"/>
    </ligand>
</feature>
<evidence type="ECO:0000256" key="1">
    <source>
        <dbReference type="ARBA" id="ARBA00022475"/>
    </source>
</evidence>
<comment type="caution">
    <text evidence="13">The sequence shown here is derived from an EMBL/GenBank/DDBJ whole genome shotgun (WGS) entry which is preliminary data.</text>
</comment>
<dbReference type="GO" id="GO:0051301">
    <property type="term" value="P:cell division"/>
    <property type="evidence" value="ECO:0007669"/>
    <property type="project" value="UniProtKB-KW"/>
</dbReference>
<dbReference type="AlphaFoldDB" id="A0A060QDP5"/>
<feature type="binding site" evidence="10">
    <location>
        <position position="296"/>
    </location>
    <ligand>
        <name>UDP-N-acetyl-alpha-D-glucosamine</name>
        <dbReference type="ChEBI" id="CHEBI:57705"/>
    </ligand>
</feature>
<comment type="catalytic activity">
    <reaction evidence="10">
        <text>di-trans,octa-cis-undecaprenyl diphospho-N-acetyl-alpha-D-muramoyl-L-alanyl-D-glutamyl-meso-2,6-diaminopimeloyl-D-alanyl-D-alanine + UDP-N-acetyl-alpha-D-glucosamine = di-trans,octa-cis-undecaprenyl diphospho-[N-acetyl-alpha-D-glucosaminyl-(1-&gt;4)]-N-acetyl-alpha-D-muramoyl-L-alanyl-D-glutamyl-meso-2,6-diaminopimeloyl-D-alanyl-D-alanine + UDP + H(+)</text>
        <dbReference type="Rhea" id="RHEA:31227"/>
        <dbReference type="ChEBI" id="CHEBI:15378"/>
        <dbReference type="ChEBI" id="CHEBI:57705"/>
        <dbReference type="ChEBI" id="CHEBI:58223"/>
        <dbReference type="ChEBI" id="CHEBI:61387"/>
        <dbReference type="ChEBI" id="CHEBI:61388"/>
        <dbReference type="EC" id="2.4.1.227"/>
    </reaction>
</comment>
<dbReference type="GO" id="GO:0051991">
    <property type="term" value="F:UDP-N-acetyl-D-glucosamine:N-acetylmuramoyl-L-alanyl-D-glutamyl-meso-2,6-diaminopimelyl-D-alanyl-D-alanine-diphosphoundecaprenol 4-beta-N-acetylglucosaminlytransferase activity"/>
    <property type="evidence" value="ECO:0007669"/>
    <property type="project" value="RHEA"/>
</dbReference>
<dbReference type="GO" id="GO:0005886">
    <property type="term" value="C:plasma membrane"/>
    <property type="evidence" value="ECO:0007669"/>
    <property type="project" value="UniProtKB-SubCell"/>
</dbReference>
<dbReference type="GO" id="GO:0071555">
    <property type="term" value="P:cell wall organization"/>
    <property type="evidence" value="ECO:0007669"/>
    <property type="project" value="UniProtKB-KW"/>
</dbReference>
<organism evidence="13 14">
    <name type="scientific">Asaia bogorensis</name>
    <dbReference type="NCBI Taxonomy" id="91915"/>
    <lineage>
        <taxon>Bacteria</taxon>
        <taxon>Pseudomonadati</taxon>
        <taxon>Pseudomonadota</taxon>
        <taxon>Alphaproteobacteria</taxon>
        <taxon>Acetobacterales</taxon>
        <taxon>Acetobacteraceae</taxon>
        <taxon>Asaia</taxon>
    </lineage>
</organism>
<reference evidence="13 14" key="1">
    <citation type="journal article" date="2014" name="Genome Biol. Evol.">
        <title>Acetic acid bacteria genomes reveal functional traits for adaptation to life in insect guts.</title>
        <authorList>
            <person name="Chouaia B."/>
            <person name="Gaiarsa S."/>
            <person name="Crotti E."/>
            <person name="Comandatore F."/>
            <person name="Degli Esposti M."/>
            <person name="Ricci I."/>
            <person name="Alma A."/>
            <person name="Favia G."/>
            <person name="Bandi C."/>
            <person name="Daffonchio D."/>
        </authorList>
    </citation>
    <scope>NUCLEOTIDE SEQUENCE [LARGE SCALE GENOMIC DNA]</scope>
    <source>
        <strain evidence="13 14">SF2.1</strain>
    </source>
</reference>
<keyword evidence="5 10" id="KW-0133">Cell shape</keyword>
<evidence type="ECO:0000256" key="3">
    <source>
        <dbReference type="ARBA" id="ARBA00022676"/>
    </source>
</evidence>
<dbReference type="EC" id="2.4.1.227" evidence="10"/>
<evidence type="ECO:0000259" key="12">
    <source>
        <dbReference type="Pfam" id="PF04101"/>
    </source>
</evidence>
<dbReference type="Gene3D" id="3.40.50.2000">
    <property type="entry name" value="Glycogen Phosphorylase B"/>
    <property type="match status" value="2"/>
</dbReference>
<dbReference type="PANTHER" id="PTHR21015">
    <property type="entry name" value="UDP-N-ACETYLGLUCOSAMINE--N-ACETYLMURAMYL-(PENTAPEPTIDE) PYROPHOSPHORYL-UNDECAPRENOL N-ACETYLGLUCOSAMINE TRANSFERASE 1"/>
    <property type="match status" value="1"/>
</dbReference>
<dbReference type="CDD" id="cd03785">
    <property type="entry name" value="GT28_MurG"/>
    <property type="match status" value="1"/>
</dbReference>
<feature type="binding site" evidence="10">
    <location>
        <position position="169"/>
    </location>
    <ligand>
        <name>UDP-N-acetyl-alpha-D-glucosamine</name>
        <dbReference type="ChEBI" id="CHEBI:57705"/>
    </ligand>
</feature>
<keyword evidence="9 10" id="KW-0961">Cell wall biogenesis/degradation</keyword>
<dbReference type="GO" id="GO:0008360">
    <property type="term" value="P:regulation of cell shape"/>
    <property type="evidence" value="ECO:0007669"/>
    <property type="project" value="UniProtKB-KW"/>
</dbReference>
<evidence type="ECO:0000313" key="13">
    <source>
        <dbReference type="EMBL" id="CDG39214.1"/>
    </source>
</evidence>
<accession>A0A060QDP5</accession>
<evidence type="ECO:0000256" key="8">
    <source>
        <dbReference type="ARBA" id="ARBA00023306"/>
    </source>
</evidence>
<dbReference type="InterPro" id="IPR006009">
    <property type="entry name" value="GlcNAc_MurG"/>
</dbReference>
<dbReference type="RefSeq" id="WP_031239967.1">
    <property type="nucleotide sequence ID" value="NZ_CBLX010000009.1"/>
</dbReference>
<evidence type="ECO:0000256" key="4">
    <source>
        <dbReference type="ARBA" id="ARBA00022679"/>
    </source>
</evidence>
<reference evidence="13 14" key="2">
    <citation type="journal article" date="2014" name="PLoS ONE">
        <title>Evolution of mitochondria reconstructed from the energy metabolism of living bacteria.</title>
        <authorList>
            <person name="Degli Esposti M."/>
            <person name="Chouaia B."/>
            <person name="Comandatore F."/>
            <person name="Crotti E."/>
            <person name="Sassera D."/>
            <person name="Lievens P.M."/>
            <person name="Daffonchio D."/>
            <person name="Bandi C."/>
        </authorList>
    </citation>
    <scope>NUCLEOTIDE SEQUENCE [LARGE SCALE GENOMIC DNA]</scope>
    <source>
        <strain evidence="13 14">SF2.1</strain>
    </source>
</reference>
<evidence type="ECO:0000256" key="2">
    <source>
        <dbReference type="ARBA" id="ARBA00022618"/>
    </source>
</evidence>
<feature type="binding site" evidence="10">
    <location>
        <begin position="12"/>
        <end position="14"/>
    </location>
    <ligand>
        <name>UDP-N-acetyl-alpha-D-glucosamine</name>
        <dbReference type="ChEBI" id="CHEBI:57705"/>
    </ligand>
</feature>
<dbReference type="UniPathway" id="UPA00219"/>
<dbReference type="Proteomes" id="UP000027583">
    <property type="component" value="Unassembled WGS sequence"/>
</dbReference>
<evidence type="ECO:0000256" key="6">
    <source>
        <dbReference type="ARBA" id="ARBA00022984"/>
    </source>
</evidence>
<dbReference type="GO" id="GO:0050511">
    <property type="term" value="F:undecaprenyldiphospho-muramoylpentapeptide beta-N-acetylglucosaminyltransferase activity"/>
    <property type="evidence" value="ECO:0007669"/>
    <property type="project" value="UniProtKB-UniRule"/>
</dbReference>
<comment type="subcellular location">
    <subcellularLocation>
        <location evidence="10">Cell membrane</location>
        <topology evidence="10">Peripheral membrane protein</topology>
        <orientation evidence="10">Cytoplasmic side</orientation>
    </subcellularLocation>
</comment>
<feature type="binding site" evidence="10">
    <location>
        <position position="128"/>
    </location>
    <ligand>
        <name>UDP-N-acetyl-alpha-D-glucosamine</name>
        <dbReference type="ChEBI" id="CHEBI:57705"/>
    </ligand>
</feature>
<gene>
    <name evidence="10" type="primary">murG</name>
    <name evidence="13" type="ORF">ASAP_1169</name>
</gene>
<evidence type="ECO:0000256" key="7">
    <source>
        <dbReference type="ARBA" id="ARBA00023136"/>
    </source>
</evidence>
<comment type="similarity">
    <text evidence="10">Belongs to the glycosyltransferase 28 family. MurG subfamily.</text>
</comment>
<dbReference type="HAMAP" id="MF_00033">
    <property type="entry name" value="MurG"/>
    <property type="match status" value="1"/>
</dbReference>
<comment type="caution">
    <text evidence="10">Lacks conserved residue(s) required for the propagation of feature annotation.</text>
</comment>
<evidence type="ECO:0000256" key="9">
    <source>
        <dbReference type="ARBA" id="ARBA00023316"/>
    </source>
</evidence>
<keyword evidence="6 10" id="KW-0573">Peptidoglycan synthesis</keyword>
<comment type="pathway">
    <text evidence="10">Cell wall biogenesis; peptidoglycan biosynthesis.</text>
</comment>